<accession>A0A7S2K4P1</accession>
<evidence type="ECO:0000256" key="1">
    <source>
        <dbReference type="SAM" id="SignalP"/>
    </source>
</evidence>
<feature type="chain" id="PRO_5030741779" evidence="1">
    <location>
        <begin position="19"/>
        <end position="165"/>
    </location>
</feature>
<organism evidence="2">
    <name type="scientific">Leptocylindrus danicus</name>
    <dbReference type="NCBI Taxonomy" id="163516"/>
    <lineage>
        <taxon>Eukaryota</taxon>
        <taxon>Sar</taxon>
        <taxon>Stramenopiles</taxon>
        <taxon>Ochrophyta</taxon>
        <taxon>Bacillariophyta</taxon>
        <taxon>Coscinodiscophyceae</taxon>
        <taxon>Chaetocerotophycidae</taxon>
        <taxon>Leptocylindrales</taxon>
        <taxon>Leptocylindraceae</taxon>
        <taxon>Leptocylindrus</taxon>
    </lineage>
</organism>
<reference evidence="2" key="1">
    <citation type="submission" date="2021-01" db="EMBL/GenBank/DDBJ databases">
        <authorList>
            <person name="Corre E."/>
            <person name="Pelletier E."/>
            <person name="Niang G."/>
            <person name="Scheremetjew M."/>
            <person name="Finn R."/>
            <person name="Kale V."/>
            <person name="Holt S."/>
            <person name="Cochrane G."/>
            <person name="Meng A."/>
            <person name="Brown T."/>
            <person name="Cohen L."/>
        </authorList>
    </citation>
    <scope>NUCLEOTIDE SEQUENCE</scope>
    <source>
        <strain evidence="2">B650</strain>
    </source>
</reference>
<dbReference type="AlphaFoldDB" id="A0A7S2K4P1"/>
<keyword evidence="1" id="KW-0732">Signal</keyword>
<protein>
    <submittedName>
        <fullName evidence="2">Uncharacterized protein</fullName>
    </submittedName>
</protein>
<evidence type="ECO:0000313" key="2">
    <source>
        <dbReference type="EMBL" id="CAD9566304.1"/>
    </source>
</evidence>
<feature type="signal peptide" evidence="1">
    <location>
        <begin position="1"/>
        <end position="18"/>
    </location>
</feature>
<sequence>MKLFCATVVFLVPTIVNAMIKVKISPHNPAEAIERLSPEASKEPGEPFPGRRIQIHLDGFDDHKSGDVMRALDEDGGEFSLTLQLIAENDPVTFEMKRSGARFYTGQAPNFGGDASLLIQQPDGSDIIRVAGSVGTSDGSTYQIITAPDGARFVDVKLPGEFLGD</sequence>
<name>A0A7S2K4P1_9STRA</name>
<proteinExistence type="predicted"/>
<gene>
    <name evidence="2" type="ORF">LDAN0321_LOCUS5400</name>
</gene>
<dbReference type="EMBL" id="HBGY01008571">
    <property type="protein sequence ID" value="CAD9566304.1"/>
    <property type="molecule type" value="Transcribed_RNA"/>
</dbReference>